<evidence type="ECO:0000256" key="3">
    <source>
        <dbReference type="ARBA" id="ARBA00022630"/>
    </source>
</evidence>
<dbReference type="FunFam" id="3.40.50.1220:FF:000001">
    <property type="entry name" value="Electron transfer flavoprotein, alpha subunit"/>
    <property type="match status" value="1"/>
</dbReference>
<dbReference type="SMART" id="SM00893">
    <property type="entry name" value="ETF"/>
    <property type="match status" value="1"/>
</dbReference>
<evidence type="ECO:0000313" key="11">
    <source>
        <dbReference type="EMBL" id="TKJ43873.1"/>
    </source>
</evidence>
<dbReference type="Pfam" id="PF01012">
    <property type="entry name" value="ETF"/>
    <property type="match status" value="1"/>
</dbReference>
<dbReference type="InterPro" id="IPR033947">
    <property type="entry name" value="ETF_alpha_N"/>
</dbReference>
<protein>
    <submittedName>
        <fullName evidence="11">Electron transfer flavoprotein subunit alpha</fullName>
    </submittedName>
</protein>
<comment type="cofactor">
    <cofactor evidence="9">
        <name>FAD</name>
        <dbReference type="ChEBI" id="CHEBI:57692"/>
    </cofactor>
    <text evidence="9">Binds 1 FAD per dimer.</text>
</comment>
<dbReference type="SUPFAM" id="SSF52467">
    <property type="entry name" value="DHS-like NAD/FAD-binding domain"/>
    <property type="match status" value="1"/>
</dbReference>
<dbReference type="GO" id="GO:0050660">
    <property type="term" value="F:flavin adenine dinucleotide binding"/>
    <property type="evidence" value="ECO:0007669"/>
    <property type="project" value="InterPro"/>
</dbReference>
<dbReference type="PIRSF" id="PIRSF000089">
    <property type="entry name" value="Electra_flavoP_a"/>
    <property type="match status" value="1"/>
</dbReference>
<dbReference type="Gene3D" id="3.30.70.20">
    <property type="match status" value="1"/>
</dbReference>
<dbReference type="PROSITE" id="PS00198">
    <property type="entry name" value="4FE4S_FER_1"/>
    <property type="match status" value="1"/>
</dbReference>
<dbReference type="AlphaFoldDB" id="A0A532V9I4"/>
<dbReference type="Pfam" id="PF13187">
    <property type="entry name" value="Fer4_9"/>
    <property type="match status" value="1"/>
</dbReference>
<feature type="binding site" evidence="9">
    <location>
        <position position="359"/>
    </location>
    <ligand>
        <name>FAD</name>
        <dbReference type="ChEBI" id="CHEBI:57692"/>
    </ligand>
</feature>
<evidence type="ECO:0000256" key="7">
    <source>
        <dbReference type="ARBA" id="ARBA00023004"/>
    </source>
</evidence>
<dbReference type="InterPro" id="IPR017896">
    <property type="entry name" value="4Fe4S_Fe-S-bd"/>
</dbReference>
<dbReference type="GO" id="GO:0009055">
    <property type="term" value="F:electron transfer activity"/>
    <property type="evidence" value="ECO:0007669"/>
    <property type="project" value="InterPro"/>
</dbReference>
<dbReference type="GO" id="GO:0046872">
    <property type="term" value="F:metal ion binding"/>
    <property type="evidence" value="ECO:0007669"/>
    <property type="project" value="UniProtKB-KW"/>
</dbReference>
<keyword evidence="4" id="KW-0479">Metal-binding</keyword>
<sequence length="395" mass="42775">MPLRIDYDRCTLCGECLPACPFGALRIRDDRLYVLETCNLCGACVPVCPEDALSIEEVKRTKEIDPSEWRGVWAFAEQRRGEIQSSTYELLGSARGLAGKLNVPVTAILLGNEVKGPRSLLAAGADEVLYVKNETLDHFGVEPYSKAIADLISERKPEIVLGAATFIGRSLLPRIAVRVHAGLTADCTGLDVDTEKRLLLQTRPAFGGNIMATIICPQHRPQMATVRPKVMKPLEEPYNSKGKVSEISVDSASNRVRFLEFVADDTSQINIAEADIIVTGGRGLQDPKNFALIEELAGLLGSAVGASRAAVDAGWINYSHQVGQTGRTVSPKLYIAVGVSGAIQHLVGMQSSDYIIAVNKDPNAPIFKVADVGIVGDLFEVVPKLIEEIKRRKGE</sequence>
<dbReference type="EMBL" id="NJBO01000002">
    <property type="protein sequence ID" value="TKJ43873.1"/>
    <property type="molecule type" value="Genomic_DNA"/>
</dbReference>
<comment type="similarity">
    <text evidence="1">Belongs to the ETF alpha-subunit/FixB family.</text>
</comment>
<feature type="binding site" evidence="9">
    <location>
        <position position="282"/>
    </location>
    <ligand>
        <name>FAD</name>
        <dbReference type="ChEBI" id="CHEBI:57692"/>
    </ligand>
</feature>
<reference evidence="11 12" key="1">
    <citation type="submission" date="2017-06" db="EMBL/GenBank/DDBJ databases">
        <title>Novel microbial phyla capable of carbon fixation and sulfur reduction in deep-sea sediments.</title>
        <authorList>
            <person name="Huang J."/>
            <person name="Baker B."/>
            <person name="Wang Y."/>
        </authorList>
    </citation>
    <scope>NUCLEOTIDE SEQUENCE [LARGE SCALE GENOMIC DNA]</scope>
    <source>
        <strain evidence="11">B3_TA06</strain>
    </source>
</reference>
<evidence type="ECO:0000256" key="8">
    <source>
        <dbReference type="ARBA" id="ARBA00023014"/>
    </source>
</evidence>
<name>A0A532V9I4_UNCT6</name>
<dbReference type="InterPro" id="IPR029035">
    <property type="entry name" value="DHS-like_NAD/FAD-binding_dom"/>
</dbReference>
<evidence type="ECO:0000256" key="1">
    <source>
        <dbReference type="ARBA" id="ARBA00005817"/>
    </source>
</evidence>
<dbReference type="SUPFAM" id="SSF52402">
    <property type="entry name" value="Adenine nucleotide alpha hydrolases-like"/>
    <property type="match status" value="1"/>
</dbReference>
<evidence type="ECO:0000256" key="4">
    <source>
        <dbReference type="ARBA" id="ARBA00022723"/>
    </source>
</evidence>
<dbReference type="Gene3D" id="3.40.50.620">
    <property type="entry name" value="HUPs"/>
    <property type="match status" value="1"/>
</dbReference>
<dbReference type="Pfam" id="PF00766">
    <property type="entry name" value="ETF_alpha"/>
    <property type="match status" value="1"/>
</dbReference>
<evidence type="ECO:0000256" key="5">
    <source>
        <dbReference type="ARBA" id="ARBA00022827"/>
    </source>
</evidence>
<feature type="domain" description="4Fe-4S ferredoxin-type" evidence="10">
    <location>
        <begin position="1"/>
        <end position="30"/>
    </location>
</feature>
<dbReference type="InterPro" id="IPR014731">
    <property type="entry name" value="ETF_asu_C"/>
</dbReference>
<proteinExistence type="inferred from homology"/>
<dbReference type="InterPro" id="IPR014730">
    <property type="entry name" value="ETF_a/b_N"/>
</dbReference>
<dbReference type="SUPFAM" id="SSF54862">
    <property type="entry name" value="4Fe-4S ferredoxins"/>
    <property type="match status" value="1"/>
</dbReference>
<dbReference type="InterPro" id="IPR018206">
    <property type="entry name" value="ETF_asu_C_CS"/>
</dbReference>
<dbReference type="Gene3D" id="3.40.50.1220">
    <property type="entry name" value="TPP-binding domain"/>
    <property type="match status" value="1"/>
</dbReference>
<feature type="domain" description="4Fe-4S ferredoxin-type" evidence="10">
    <location>
        <begin position="36"/>
        <end position="58"/>
    </location>
</feature>
<dbReference type="PANTHER" id="PTHR43153:SF1">
    <property type="entry name" value="ELECTRON TRANSFER FLAVOPROTEIN SUBUNIT ALPHA, MITOCHONDRIAL"/>
    <property type="match status" value="1"/>
</dbReference>
<evidence type="ECO:0000256" key="6">
    <source>
        <dbReference type="ARBA" id="ARBA00022982"/>
    </source>
</evidence>
<dbReference type="Proteomes" id="UP000317778">
    <property type="component" value="Unassembled WGS sequence"/>
</dbReference>
<dbReference type="GO" id="GO:0051536">
    <property type="term" value="F:iron-sulfur cluster binding"/>
    <property type="evidence" value="ECO:0007669"/>
    <property type="project" value="UniProtKB-KW"/>
</dbReference>
<evidence type="ECO:0000259" key="10">
    <source>
        <dbReference type="PROSITE" id="PS51379"/>
    </source>
</evidence>
<comment type="caution">
    <text evidence="11">The sequence shown here is derived from an EMBL/GenBank/DDBJ whole genome shotgun (WGS) entry which is preliminary data.</text>
</comment>
<dbReference type="PROSITE" id="PS00696">
    <property type="entry name" value="ETF_ALPHA"/>
    <property type="match status" value="1"/>
</dbReference>
<dbReference type="CDD" id="cd01715">
    <property type="entry name" value="ETF_alpha"/>
    <property type="match status" value="1"/>
</dbReference>
<keyword evidence="2" id="KW-0813">Transport</keyword>
<dbReference type="GO" id="GO:0033539">
    <property type="term" value="P:fatty acid beta-oxidation using acyl-CoA dehydrogenase"/>
    <property type="evidence" value="ECO:0007669"/>
    <property type="project" value="TreeGrafter"/>
</dbReference>
<dbReference type="PROSITE" id="PS51379">
    <property type="entry name" value="4FE4S_FER_2"/>
    <property type="match status" value="2"/>
</dbReference>
<dbReference type="InterPro" id="IPR017900">
    <property type="entry name" value="4Fe4S_Fe_S_CS"/>
</dbReference>
<feature type="binding site" evidence="9">
    <location>
        <begin position="338"/>
        <end position="345"/>
    </location>
    <ligand>
        <name>FAD</name>
        <dbReference type="ChEBI" id="CHEBI:57692"/>
    </ligand>
</feature>
<evidence type="ECO:0000313" key="12">
    <source>
        <dbReference type="Proteomes" id="UP000317778"/>
    </source>
</evidence>
<feature type="binding site" evidence="9">
    <location>
        <begin position="307"/>
        <end position="308"/>
    </location>
    <ligand>
        <name>FAD</name>
        <dbReference type="ChEBI" id="CHEBI:57692"/>
    </ligand>
</feature>
<keyword evidence="5 9" id="KW-0274">FAD</keyword>
<evidence type="ECO:0000256" key="2">
    <source>
        <dbReference type="ARBA" id="ARBA00022448"/>
    </source>
</evidence>
<dbReference type="PANTHER" id="PTHR43153">
    <property type="entry name" value="ELECTRON TRANSFER FLAVOPROTEIN ALPHA"/>
    <property type="match status" value="1"/>
</dbReference>
<dbReference type="InterPro" id="IPR014729">
    <property type="entry name" value="Rossmann-like_a/b/a_fold"/>
</dbReference>
<accession>A0A532V9I4</accession>
<keyword evidence="3" id="KW-0285">Flavoprotein</keyword>
<evidence type="ECO:0000256" key="9">
    <source>
        <dbReference type="PIRSR" id="PIRSR000089-1"/>
    </source>
</evidence>
<organism evidence="11 12">
    <name type="scientific">candidate division TA06 bacterium B3_TA06</name>
    <dbReference type="NCBI Taxonomy" id="2012487"/>
    <lineage>
        <taxon>Bacteria</taxon>
        <taxon>Bacteria division TA06</taxon>
    </lineage>
</organism>
<feature type="binding site" evidence="9">
    <location>
        <begin position="321"/>
        <end position="325"/>
    </location>
    <ligand>
        <name>FAD</name>
        <dbReference type="ChEBI" id="CHEBI:57692"/>
    </ligand>
</feature>
<keyword evidence="6" id="KW-0249">Electron transport</keyword>
<gene>
    <name evidence="11" type="ORF">CEE36_01790</name>
</gene>
<keyword evidence="7" id="KW-0408">Iron</keyword>
<dbReference type="InterPro" id="IPR001308">
    <property type="entry name" value="ETF_a/FixB"/>
</dbReference>
<keyword evidence="8" id="KW-0411">Iron-sulfur</keyword>